<dbReference type="PROSITE" id="PS50943">
    <property type="entry name" value="HTH_CROC1"/>
    <property type="match status" value="1"/>
</dbReference>
<dbReference type="InterPro" id="IPR010982">
    <property type="entry name" value="Lambda_DNA-bd_dom_sf"/>
</dbReference>
<dbReference type="InterPro" id="IPR001387">
    <property type="entry name" value="Cro/C1-type_HTH"/>
</dbReference>
<dbReference type="Proteomes" id="UP000269265">
    <property type="component" value="Unassembled WGS sequence"/>
</dbReference>
<evidence type="ECO:0000313" key="5">
    <source>
        <dbReference type="Proteomes" id="UP000269265"/>
    </source>
</evidence>
<dbReference type="CDD" id="cd00093">
    <property type="entry name" value="HTH_XRE"/>
    <property type="match status" value="1"/>
</dbReference>
<evidence type="ECO:0000256" key="2">
    <source>
        <dbReference type="SAM" id="MobiDB-lite"/>
    </source>
</evidence>
<dbReference type="OrthoDB" id="73827at2"/>
<dbReference type="Pfam" id="PF01381">
    <property type="entry name" value="HTH_3"/>
    <property type="match status" value="1"/>
</dbReference>
<evidence type="ECO:0000313" key="4">
    <source>
        <dbReference type="EMBL" id="RRS03157.1"/>
    </source>
</evidence>
<reference evidence="4 5" key="1">
    <citation type="submission" date="2018-12" db="EMBL/GenBank/DDBJ databases">
        <title>The whole draft genome of Aquabacterium sp. SJQ9.</title>
        <authorList>
            <person name="Sun L."/>
            <person name="Gao X."/>
            <person name="Chen W."/>
            <person name="Huang K."/>
        </authorList>
    </citation>
    <scope>NUCLEOTIDE SEQUENCE [LARGE SCALE GENOMIC DNA]</scope>
    <source>
        <strain evidence="4 5">SJQ9</strain>
    </source>
</reference>
<dbReference type="Gene3D" id="1.10.260.40">
    <property type="entry name" value="lambda repressor-like DNA-binding domains"/>
    <property type="match status" value="1"/>
</dbReference>
<dbReference type="GO" id="GO:0005829">
    <property type="term" value="C:cytosol"/>
    <property type="evidence" value="ECO:0007669"/>
    <property type="project" value="TreeGrafter"/>
</dbReference>
<organism evidence="4 5">
    <name type="scientific">Aquabacterium soli</name>
    <dbReference type="NCBI Taxonomy" id="2493092"/>
    <lineage>
        <taxon>Bacteria</taxon>
        <taxon>Pseudomonadati</taxon>
        <taxon>Pseudomonadota</taxon>
        <taxon>Betaproteobacteria</taxon>
        <taxon>Burkholderiales</taxon>
        <taxon>Aquabacterium</taxon>
    </lineage>
</organism>
<dbReference type="PANTHER" id="PTHR46797:SF1">
    <property type="entry name" value="METHYLPHOSPHONATE SYNTHASE"/>
    <property type="match status" value="1"/>
</dbReference>
<dbReference type="AlphaFoldDB" id="A0A3R8U2B2"/>
<dbReference type="Gene3D" id="2.60.120.10">
    <property type="entry name" value="Jelly Rolls"/>
    <property type="match status" value="1"/>
</dbReference>
<sequence length="231" mass="24964">MSTTGAALAEQKPPVPVPGGWQPLAHSTPPAATPRHRPALSEGAVSALVGTNLRWLRKKHRWSLDELSLHSGVSRAMLGQIEQGKSVPSIRTLWQVAQAFKVSVSWFLEAHHGSRVLVIRPAADTGALLSRGEGELRPLHQAHDGQGDEFYELRLATDATMAWSAPAHARRVHLSVARGVLEVLVDGQVHALHPRESLQFEGTDALSIRNAGSAEAQSFLVIRPVTTTPAR</sequence>
<name>A0A3R8U2B2_9BURK</name>
<feature type="domain" description="HTH cro/C1-type" evidence="3">
    <location>
        <begin position="53"/>
        <end position="107"/>
    </location>
</feature>
<dbReference type="PANTHER" id="PTHR46797">
    <property type="entry name" value="HTH-TYPE TRANSCRIPTIONAL REGULATOR"/>
    <property type="match status" value="1"/>
</dbReference>
<dbReference type="GO" id="GO:0003677">
    <property type="term" value="F:DNA binding"/>
    <property type="evidence" value="ECO:0007669"/>
    <property type="project" value="UniProtKB-KW"/>
</dbReference>
<evidence type="ECO:0000256" key="1">
    <source>
        <dbReference type="ARBA" id="ARBA00023125"/>
    </source>
</evidence>
<dbReference type="InterPro" id="IPR011051">
    <property type="entry name" value="RmlC_Cupin_sf"/>
</dbReference>
<protein>
    <submittedName>
        <fullName evidence="4">XRE family transcriptional regulator</fullName>
    </submittedName>
</protein>
<keyword evidence="5" id="KW-1185">Reference proteome</keyword>
<dbReference type="SUPFAM" id="SSF51182">
    <property type="entry name" value="RmlC-like cupins"/>
    <property type="match status" value="1"/>
</dbReference>
<dbReference type="SMART" id="SM00530">
    <property type="entry name" value="HTH_XRE"/>
    <property type="match status" value="1"/>
</dbReference>
<proteinExistence type="predicted"/>
<evidence type="ECO:0000259" key="3">
    <source>
        <dbReference type="PROSITE" id="PS50943"/>
    </source>
</evidence>
<comment type="caution">
    <text evidence="4">The sequence shown here is derived from an EMBL/GenBank/DDBJ whole genome shotgun (WGS) entry which is preliminary data.</text>
</comment>
<dbReference type="GO" id="GO:0003700">
    <property type="term" value="F:DNA-binding transcription factor activity"/>
    <property type="evidence" value="ECO:0007669"/>
    <property type="project" value="TreeGrafter"/>
</dbReference>
<accession>A0A3R8U2B2</accession>
<dbReference type="InterPro" id="IPR014710">
    <property type="entry name" value="RmlC-like_jellyroll"/>
</dbReference>
<keyword evidence="1" id="KW-0238">DNA-binding</keyword>
<gene>
    <name evidence="4" type="ORF">EIP75_16845</name>
</gene>
<dbReference type="SUPFAM" id="SSF47413">
    <property type="entry name" value="lambda repressor-like DNA-binding domains"/>
    <property type="match status" value="1"/>
</dbReference>
<dbReference type="EMBL" id="RSED01000014">
    <property type="protein sequence ID" value="RRS03157.1"/>
    <property type="molecule type" value="Genomic_DNA"/>
</dbReference>
<feature type="region of interest" description="Disordered" evidence="2">
    <location>
        <begin position="1"/>
        <end position="38"/>
    </location>
</feature>
<dbReference type="RefSeq" id="WP_125244450.1">
    <property type="nucleotide sequence ID" value="NZ_RSED01000014.1"/>
</dbReference>
<dbReference type="InterPro" id="IPR050807">
    <property type="entry name" value="TransReg_Diox_bact_type"/>
</dbReference>